<name>E3Q7W5_COLGM</name>
<dbReference type="Proteomes" id="UP000008782">
    <property type="component" value="Unassembled WGS sequence"/>
</dbReference>
<evidence type="ECO:0000313" key="2">
    <source>
        <dbReference type="EMBL" id="EFQ26977.1"/>
    </source>
</evidence>
<sequence length="127" mass="13716">MEALFAGCPTQYCFVCFSPAREPLFEFGDHDFTGNPEEWVPIPIPLSVLFQRYAKWLAISAHETNLRSGTPASNASANAGAAASVDAVARPCQPVPDAALQPKGAIDPRQSSNDRHRSSPSLPIEQH</sequence>
<dbReference type="HOGENOM" id="CLU_1970386_0_0_1"/>
<gene>
    <name evidence="2" type="ORF">GLRG_02148</name>
</gene>
<evidence type="ECO:0000256" key="1">
    <source>
        <dbReference type="SAM" id="MobiDB-lite"/>
    </source>
</evidence>
<feature type="region of interest" description="Disordered" evidence="1">
    <location>
        <begin position="93"/>
        <end position="127"/>
    </location>
</feature>
<keyword evidence="3" id="KW-1185">Reference proteome</keyword>
<dbReference type="AlphaFoldDB" id="E3Q7W5"/>
<dbReference type="VEuPathDB" id="FungiDB:GLRG_02148"/>
<dbReference type="GeneID" id="24407513"/>
<dbReference type="EMBL" id="GG697336">
    <property type="protein sequence ID" value="EFQ26977.1"/>
    <property type="molecule type" value="Genomic_DNA"/>
</dbReference>
<accession>E3Q7W5</accession>
<evidence type="ECO:0000313" key="3">
    <source>
        <dbReference type="Proteomes" id="UP000008782"/>
    </source>
</evidence>
<protein>
    <submittedName>
        <fullName evidence="2">Uncharacterized protein</fullName>
    </submittedName>
</protein>
<proteinExistence type="predicted"/>
<organism evidence="3">
    <name type="scientific">Colletotrichum graminicola (strain M1.001 / M2 / FGSC 10212)</name>
    <name type="common">Maize anthracnose fungus</name>
    <name type="synonym">Glomerella graminicola</name>
    <dbReference type="NCBI Taxonomy" id="645133"/>
    <lineage>
        <taxon>Eukaryota</taxon>
        <taxon>Fungi</taxon>
        <taxon>Dikarya</taxon>
        <taxon>Ascomycota</taxon>
        <taxon>Pezizomycotina</taxon>
        <taxon>Sordariomycetes</taxon>
        <taxon>Hypocreomycetidae</taxon>
        <taxon>Glomerellales</taxon>
        <taxon>Glomerellaceae</taxon>
        <taxon>Colletotrichum</taxon>
        <taxon>Colletotrichum graminicola species complex</taxon>
    </lineage>
</organism>
<dbReference type="RefSeq" id="XP_008090997.1">
    <property type="nucleotide sequence ID" value="XM_008092806.1"/>
</dbReference>
<reference evidence="3" key="1">
    <citation type="journal article" date="2012" name="Nat. Genet.">
        <title>Lifestyle transitions in plant pathogenic Colletotrichum fungi deciphered by genome and transcriptome analyses.</title>
        <authorList>
            <person name="O'Connell R.J."/>
            <person name="Thon M.R."/>
            <person name="Hacquard S."/>
            <person name="Amyotte S.G."/>
            <person name="Kleemann J."/>
            <person name="Torres M.F."/>
            <person name="Damm U."/>
            <person name="Buiate E.A."/>
            <person name="Epstein L."/>
            <person name="Alkan N."/>
            <person name="Altmueller J."/>
            <person name="Alvarado-Balderrama L."/>
            <person name="Bauser C.A."/>
            <person name="Becker C."/>
            <person name="Birren B.W."/>
            <person name="Chen Z."/>
            <person name="Choi J."/>
            <person name="Crouch J.A."/>
            <person name="Duvick J.P."/>
            <person name="Farman M.A."/>
            <person name="Gan P."/>
            <person name="Heiman D."/>
            <person name="Henrissat B."/>
            <person name="Howard R.J."/>
            <person name="Kabbage M."/>
            <person name="Koch C."/>
            <person name="Kracher B."/>
            <person name="Kubo Y."/>
            <person name="Law A.D."/>
            <person name="Lebrun M.-H."/>
            <person name="Lee Y.-H."/>
            <person name="Miyara I."/>
            <person name="Moore N."/>
            <person name="Neumann U."/>
            <person name="Nordstroem K."/>
            <person name="Panaccione D.G."/>
            <person name="Panstruga R."/>
            <person name="Place M."/>
            <person name="Proctor R.H."/>
            <person name="Prusky D."/>
            <person name="Rech G."/>
            <person name="Reinhardt R."/>
            <person name="Rollins J.A."/>
            <person name="Rounsley S."/>
            <person name="Schardl C.L."/>
            <person name="Schwartz D.C."/>
            <person name="Shenoy N."/>
            <person name="Shirasu K."/>
            <person name="Sikhakolli U.R."/>
            <person name="Stueber K."/>
            <person name="Sukno S.A."/>
            <person name="Sweigard J.A."/>
            <person name="Takano Y."/>
            <person name="Takahara H."/>
            <person name="Trail F."/>
            <person name="van der Does H.C."/>
            <person name="Voll L.M."/>
            <person name="Will I."/>
            <person name="Young S."/>
            <person name="Zeng Q."/>
            <person name="Zhang J."/>
            <person name="Zhou S."/>
            <person name="Dickman M.B."/>
            <person name="Schulze-Lefert P."/>
            <person name="Ver Loren van Themaat E."/>
            <person name="Ma L.-J."/>
            <person name="Vaillancourt L.J."/>
        </authorList>
    </citation>
    <scope>NUCLEOTIDE SEQUENCE [LARGE SCALE GENOMIC DNA]</scope>
    <source>
        <strain evidence="3">M1.001 / M2 / FGSC 10212</strain>
    </source>
</reference>